<gene>
    <name evidence="4" type="ORF">B5F24_16570</name>
</gene>
<feature type="domain" description="Rhamnogalacturonan lyase family 11 C-terminal" evidence="3">
    <location>
        <begin position="156"/>
        <end position="643"/>
    </location>
</feature>
<accession>A0A1Y4JGT8</accession>
<name>A0A1Y4JGT8_9BACE</name>
<dbReference type="Pfam" id="PF18370">
    <property type="entry name" value="RGI_lyase"/>
    <property type="match status" value="1"/>
</dbReference>
<dbReference type="PANTHER" id="PTHR43118">
    <property type="entry name" value="RHAMNOGALACTURONAN LYASE (EUROFUNG)"/>
    <property type="match status" value="1"/>
</dbReference>
<sequence>MRSIFFLFGFFSLLLVGTTACTDNDTYLLNPSTDEETSEPAPEKSSGAGRMLWASINARKDATGSVFSGNNNRILVSWRLLDTDNKGITFDLYRTADGSSETKLNNAPINNTCYQDNTADHNVSNTYRLTLSGQNETLDKHTITAEQASNGLPYISIPLQNTSDISSTYEYKANDASIGDLDGDGKYEIILKRLIAATSNNESNNDDSDDTGTVIENATHAMLLEAYRLDGTFLWRMKMGPNIVTGNGGSFAVYDFDGDGRCEIAVRTAEGTVFGDGKKIGDTNNDGKTDYRVPGARYVHGGPEFLSIIEGNTGKELARTDYIELGTSEDWGDNYYKRSSSYRIAVAHCMGEHHSVIIGRGCYRKIVVETWDYNNHALTRQWRFDTTQKGNEAYGGQGYHSLSVGDVDEDGYDEIVYGSMTVDNDGSGLNSCGLGHGDALHLGKFEPSRNGLQIWSCFESGTVGAALRDARSGEVIWKHDSSSDVGRALVADIDPASPGCEMWWSGGNVHSANGTDLGYKASSCNMAIWFNGSLSRQLFNQKTIEEYGIGRVFTLYRYGVTDINGSKSNPCIYGDFLGDWREEIIMPTSDNTELRIFSTWYPTEYSFPYLMSDHIYCMSLLNQNIGYNQPTQLSYYLGSDLAITQNN</sequence>
<feature type="chain" id="PRO_5013209413" evidence="1">
    <location>
        <begin position="23"/>
        <end position="647"/>
    </location>
</feature>
<dbReference type="InterPro" id="IPR041624">
    <property type="entry name" value="RGI_lyase"/>
</dbReference>
<evidence type="ECO:0000259" key="3">
    <source>
        <dbReference type="Pfam" id="PF21348"/>
    </source>
</evidence>
<evidence type="ECO:0000256" key="1">
    <source>
        <dbReference type="SAM" id="SignalP"/>
    </source>
</evidence>
<evidence type="ECO:0000313" key="4">
    <source>
        <dbReference type="EMBL" id="OUP31693.1"/>
    </source>
</evidence>
<comment type="caution">
    <text evidence="4">The sequence shown here is derived from an EMBL/GenBank/DDBJ whole genome shotgun (WGS) entry which is preliminary data.</text>
</comment>
<evidence type="ECO:0000313" key="5">
    <source>
        <dbReference type="Proteomes" id="UP000196587"/>
    </source>
</evidence>
<organism evidence="4 5">
    <name type="scientific">Bacteroides clarus</name>
    <dbReference type="NCBI Taxonomy" id="626929"/>
    <lineage>
        <taxon>Bacteria</taxon>
        <taxon>Pseudomonadati</taxon>
        <taxon>Bacteroidota</taxon>
        <taxon>Bacteroidia</taxon>
        <taxon>Bacteroidales</taxon>
        <taxon>Bacteroidaceae</taxon>
        <taxon>Bacteroides</taxon>
    </lineage>
</organism>
<dbReference type="InterPro" id="IPR013783">
    <property type="entry name" value="Ig-like_fold"/>
</dbReference>
<dbReference type="PANTHER" id="PTHR43118:SF1">
    <property type="entry name" value="RHAMNOGALACTURONAN LYASE (EUROFUNG)"/>
    <property type="match status" value="1"/>
</dbReference>
<dbReference type="Pfam" id="PF21348">
    <property type="entry name" value="RGL11_C"/>
    <property type="match status" value="1"/>
</dbReference>
<dbReference type="Proteomes" id="UP000196587">
    <property type="component" value="Unassembled WGS sequence"/>
</dbReference>
<feature type="signal peptide" evidence="1">
    <location>
        <begin position="1"/>
        <end position="22"/>
    </location>
</feature>
<dbReference type="AlphaFoldDB" id="A0A1Y4JGT8"/>
<dbReference type="PROSITE" id="PS51257">
    <property type="entry name" value="PROKAR_LIPOPROTEIN"/>
    <property type="match status" value="1"/>
</dbReference>
<dbReference type="SUPFAM" id="SSF69318">
    <property type="entry name" value="Integrin alpha N-terminal domain"/>
    <property type="match status" value="1"/>
</dbReference>
<dbReference type="RefSeq" id="WP_087413639.1">
    <property type="nucleotide sequence ID" value="NZ_CALIXP010000053.1"/>
</dbReference>
<dbReference type="EMBL" id="NFKE01000019">
    <property type="protein sequence ID" value="OUP31693.1"/>
    <property type="molecule type" value="Genomic_DNA"/>
</dbReference>
<evidence type="ECO:0000259" key="2">
    <source>
        <dbReference type="Pfam" id="PF18370"/>
    </source>
</evidence>
<dbReference type="Gene3D" id="2.60.40.10">
    <property type="entry name" value="Immunoglobulins"/>
    <property type="match status" value="1"/>
</dbReference>
<dbReference type="InterPro" id="IPR028994">
    <property type="entry name" value="Integrin_alpha_N"/>
</dbReference>
<keyword evidence="1" id="KW-0732">Signal</keyword>
<proteinExistence type="predicted"/>
<feature type="domain" description="Rhamnogalacturonan I lyase beta-sheet" evidence="2">
    <location>
        <begin position="70"/>
        <end position="130"/>
    </location>
</feature>
<protein>
    <submittedName>
        <fullName evidence="4">Uncharacterized protein</fullName>
    </submittedName>
</protein>
<reference evidence="5" key="1">
    <citation type="submission" date="2017-04" db="EMBL/GenBank/DDBJ databases">
        <title>Function of individual gut microbiota members based on whole genome sequencing of pure cultures obtained from chicken caecum.</title>
        <authorList>
            <person name="Medvecky M."/>
            <person name="Cejkova D."/>
            <person name="Polansky O."/>
            <person name="Karasova D."/>
            <person name="Kubasova T."/>
            <person name="Cizek A."/>
            <person name="Rychlik I."/>
        </authorList>
    </citation>
    <scope>NUCLEOTIDE SEQUENCE [LARGE SCALE GENOMIC DNA]</scope>
    <source>
        <strain evidence="5">An189</strain>
    </source>
</reference>
<dbReference type="InterPro" id="IPR049366">
    <property type="entry name" value="RGL11_C"/>
</dbReference>
<dbReference type="InterPro" id="IPR034641">
    <property type="entry name" value="RGL11"/>
</dbReference>